<protein>
    <submittedName>
        <fullName evidence="8">Outer membrane transport energization protein ExbD</fullName>
    </submittedName>
</protein>
<sequence>MTSLIDVIFLLLLFFMLTSTFSKFADVELGASGGQSASAQTMVPAFVKLAADRVLLNGMEFEKDALVDEIERLQASSRVNAILMSVDEAANAQQLVDMLLILRRLPGIDVQIVR</sequence>
<dbReference type="EMBL" id="OCPC01000006">
    <property type="protein sequence ID" value="SOE18871.1"/>
    <property type="molecule type" value="Genomic_DNA"/>
</dbReference>
<dbReference type="InterPro" id="IPR003400">
    <property type="entry name" value="ExbD"/>
</dbReference>
<comment type="similarity">
    <text evidence="2 7">Belongs to the ExbD/TolR family.</text>
</comment>
<dbReference type="GO" id="GO:0015031">
    <property type="term" value="P:protein transport"/>
    <property type="evidence" value="ECO:0007669"/>
    <property type="project" value="UniProtKB-KW"/>
</dbReference>
<evidence type="ECO:0000256" key="3">
    <source>
        <dbReference type="ARBA" id="ARBA00022475"/>
    </source>
</evidence>
<evidence type="ECO:0000256" key="4">
    <source>
        <dbReference type="ARBA" id="ARBA00022692"/>
    </source>
</evidence>
<dbReference type="GO" id="GO:0005886">
    <property type="term" value="C:plasma membrane"/>
    <property type="evidence" value="ECO:0007669"/>
    <property type="project" value="UniProtKB-SubCell"/>
</dbReference>
<keyword evidence="7" id="KW-0653">Protein transport</keyword>
<comment type="subcellular location">
    <subcellularLocation>
        <location evidence="1">Cell membrane</location>
        <topology evidence="1">Single-pass membrane protein</topology>
    </subcellularLocation>
    <subcellularLocation>
        <location evidence="7">Cell membrane</location>
        <topology evidence="7">Single-pass type II membrane protein</topology>
    </subcellularLocation>
</comment>
<evidence type="ECO:0000313" key="8">
    <source>
        <dbReference type="EMBL" id="SOE18871.1"/>
    </source>
</evidence>
<keyword evidence="7" id="KW-0813">Transport</keyword>
<evidence type="ECO:0000256" key="6">
    <source>
        <dbReference type="ARBA" id="ARBA00023136"/>
    </source>
</evidence>
<evidence type="ECO:0000256" key="1">
    <source>
        <dbReference type="ARBA" id="ARBA00004162"/>
    </source>
</evidence>
<evidence type="ECO:0000313" key="9">
    <source>
        <dbReference type="Proteomes" id="UP000219465"/>
    </source>
</evidence>
<keyword evidence="9" id="KW-1185">Reference proteome</keyword>
<dbReference type="AlphaFoldDB" id="A0A286IFM9"/>
<proteinExistence type="inferred from homology"/>
<dbReference type="PANTHER" id="PTHR30558">
    <property type="entry name" value="EXBD MEMBRANE COMPONENT OF PMF-DRIVEN MACROMOLECULE IMPORT SYSTEM"/>
    <property type="match status" value="1"/>
</dbReference>
<keyword evidence="5" id="KW-1133">Transmembrane helix</keyword>
<evidence type="ECO:0000256" key="2">
    <source>
        <dbReference type="ARBA" id="ARBA00005811"/>
    </source>
</evidence>
<keyword evidence="4 7" id="KW-0812">Transmembrane</keyword>
<keyword evidence="6" id="KW-0472">Membrane</keyword>
<organism evidence="8 9">
    <name type="scientific">Hoeflea halophila</name>
    <dbReference type="NCBI Taxonomy" id="714899"/>
    <lineage>
        <taxon>Bacteria</taxon>
        <taxon>Pseudomonadati</taxon>
        <taxon>Pseudomonadota</taxon>
        <taxon>Alphaproteobacteria</taxon>
        <taxon>Hyphomicrobiales</taxon>
        <taxon>Rhizobiaceae</taxon>
        <taxon>Hoeflea</taxon>
    </lineage>
</organism>
<dbReference type="PANTHER" id="PTHR30558:SF3">
    <property type="entry name" value="BIOPOLYMER TRANSPORT PROTEIN EXBD-RELATED"/>
    <property type="match status" value="1"/>
</dbReference>
<gene>
    <name evidence="8" type="ORF">SAMN05877838_3816</name>
</gene>
<dbReference type="RefSeq" id="WP_179759122.1">
    <property type="nucleotide sequence ID" value="NZ_OCPC01000006.1"/>
</dbReference>
<dbReference type="Pfam" id="PF02472">
    <property type="entry name" value="ExbD"/>
    <property type="match status" value="1"/>
</dbReference>
<keyword evidence="3" id="KW-1003">Cell membrane</keyword>
<dbReference type="GO" id="GO:0022857">
    <property type="term" value="F:transmembrane transporter activity"/>
    <property type="evidence" value="ECO:0007669"/>
    <property type="project" value="InterPro"/>
</dbReference>
<dbReference type="Proteomes" id="UP000219465">
    <property type="component" value="Unassembled WGS sequence"/>
</dbReference>
<evidence type="ECO:0000256" key="7">
    <source>
        <dbReference type="RuleBase" id="RU003879"/>
    </source>
</evidence>
<accession>A0A286IFM9</accession>
<reference evidence="9" key="1">
    <citation type="submission" date="2017-08" db="EMBL/GenBank/DDBJ databases">
        <authorList>
            <person name="Varghese N."/>
            <person name="Submissions S."/>
        </authorList>
    </citation>
    <scope>NUCLEOTIDE SEQUENCE [LARGE SCALE GENOMIC DNA]</scope>
    <source>
        <strain evidence="9">KCTC 23107</strain>
    </source>
</reference>
<name>A0A286IFM9_9HYPH</name>
<evidence type="ECO:0000256" key="5">
    <source>
        <dbReference type="ARBA" id="ARBA00022989"/>
    </source>
</evidence>